<dbReference type="OrthoDB" id="39175at2759"/>
<evidence type="ECO:0000256" key="2">
    <source>
        <dbReference type="ARBA" id="ARBA00022723"/>
    </source>
</evidence>
<reference evidence="8 9" key="1">
    <citation type="submission" date="2016-08" db="EMBL/GenBank/DDBJ databases">
        <title>A Parts List for Fungal Cellulosomes Revealed by Comparative Genomics.</title>
        <authorList>
            <consortium name="DOE Joint Genome Institute"/>
            <person name="Haitjema C.H."/>
            <person name="Gilmore S.P."/>
            <person name="Henske J.K."/>
            <person name="Solomon K.V."/>
            <person name="De Groot R."/>
            <person name="Kuo A."/>
            <person name="Mondo S.J."/>
            <person name="Salamov A.A."/>
            <person name="Labutti K."/>
            <person name="Zhao Z."/>
            <person name="Chiniquy J."/>
            <person name="Barry K."/>
            <person name="Brewer H.M."/>
            <person name="Purvine S.O."/>
            <person name="Wright A.T."/>
            <person name="Boxma B."/>
            <person name="Van Alen T."/>
            <person name="Hackstein J.H."/>
            <person name="Baker S.E."/>
            <person name="Grigoriev I.V."/>
            <person name="O'Malley M.A."/>
        </authorList>
    </citation>
    <scope>NUCLEOTIDE SEQUENCE [LARGE SCALE GENOMIC DNA]</scope>
    <source>
        <strain evidence="8 9">G1</strain>
    </source>
</reference>
<evidence type="ECO:0000313" key="8">
    <source>
        <dbReference type="EMBL" id="ORY18271.1"/>
    </source>
</evidence>
<dbReference type="EMBL" id="MCOG01000320">
    <property type="protein sequence ID" value="ORY18271.1"/>
    <property type="molecule type" value="Genomic_DNA"/>
</dbReference>
<dbReference type="PANTHER" id="PTHR47338">
    <property type="entry name" value="ZN(II)2CYS6 TRANSCRIPTION FACTOR (EUROFUNG)-RELATED"/>
    <property type="match status" value="1"/>
</dbReference>
<accession>A0A1Y2A704</accession>
<dbReference type="AlphaFoldDB" id="A0A1Y2A704"/>
<keyword evidence="9" id="KW-1185">Reference proteome</keyword>
<proteinExistence type="predicted"/>
<dbReference type="GO" id="GO:0005634">
    <property type="term" value="C:nucleus"/>
    <property type="evidence" value="ECO:0007669"/>
    <property type="project" value="UniProtKB-SubCell"/>
</dbReference>
<feature type="compositionally biased region" description="Polar residues" evidence="6">
    <location>
        <begin position="15"/>
        <end position="69"/>
    </location>
</feature>
<evidence type="ECO:0000256" key="6">
    <source>
        <dbReference type="SAM" id="MobiDB-lite"/>
    </source>
</evidence>
<dbReference type="Proteomes" id="UP000193920">
    <property type="component" value="Unassembled WGS sequence"/>
</dbReference>
<evidence type="ECO:0000256" key="4">
    <source>
        <dbReference type="ARBA" id="ARBA00023163"/>
    </source>
</evidence>
<evidence type="ECO:0000256" key="1">
    <source>
        <dbReference type="ARBA" id="ARBA00004123"/>
    </source>
</evidence>
<keyword evidence="2" id="KW-0479">Metal-binding</keyword>
<keyword evidence="5" id="KW-0539">Nucleus</keyword>
<dbReference type="CDD" id="cd12148">
    <property type="entry name" value="fungal_TF_MHR"/>
    <property type="match status" value="1"/>
</dbReference>
<gene>
    <name evidence="8" type="ORF">LY90DRAFT_677206</name>
</gene>
<dbReference type="PANTHER" id="PTHR47338:SF5">
    <property type="entry name" value="ZN(II)2CYS6 TRANSCRIPTION FACTOR (EUROFUNG)"/>
    <property type="match status" value="1"/>
</dbReference>
<feature type="domain" description="Xylanolytic transcriptional activator regulatory" evidence="7">
    <location>
        <begin position="375"/>
        <end position="536"/>
    </location>
</feature>
<sequence length="840" mass="99006">MSNYDKSRYDEIFRQSLQDTKEMYNSPSQPLHSSQQIPSQQFSYYDTQSSLNQSTDPSIQNPPSQSVQPTNLYLYNNGSPSIASQSLEYSSFHGEINEGDKLNLKNNFQMRKLKKAKLKRQKKAEYIDFLEQRISQLDRIIKQNNLTFVEPSQDSVKKIETSSSLDNNNALSFPKINSVSKPKLISPLATNIQSSNKNIDNLTNRIPSDNTFSPNKKQKIESLKIKKNTFKFENFRFEPYILLQRHTLDVDVTINLTNDYFELAEEFLNIPDEISCDFYENDKKKTNFKDDSLNIFNTPDDNVSMKDVSDSSYVYDKDDPYGIFSCSFCTFHMTYKALSETESFNEFVYEVIQYLFIYCSYFPPDDLVDLEILRNDLNTHNIFLINSLCAYGLALLPFDIPYNIGNLDTFLKKCSDSCPAQTLEEFYIKYIKNQQITYKQIFAMSDMFYQEALKYHFFDGPIELHTIEGYISLSLYNYLIGRLYKAWEYLGMAIRYGDAFNLNSFIDDDNFGVEKIISKRLWWKCYAFDTISIKMVDTEGFFNNTRYDKFTQNKIDYCNINEDNANPEEILRKRKNSAFLTLYKFIRIFKKVNLYYYNQLDRILNKDYYNSLNYAKPGCSFFKKVPLQKNENISSSKNINDEVEDILLDPQKELLKLELKNIWDSIPLIFKRVSLINTSMNPNILKLMATYNLFYYSIFIHLYRPKKFLKNFTWSNGLSKNSYDRMICFRSSQRVAKFLYRYYKAGIIDLIPNALLFPVFDVVTVVLSDFRAEQNLLEKRSLKINIDYYEERKKKLFILNTVIIFLYHKARHQIIANIMLKAIFDYSNQYNIPTILHVKN</sequence>
<comment type="caution">
    <text evidence="8">The sequence shown here is derived from an EMBL/GenBank/DDBJ whole genome shotgun (WGS) entry which is preliminary data.</text>
</comment>
<feature type="compositionally biased region" description="Basic and acidic residues" evidence="6">
    <location>
        <begin position="1"/>
        <end position="13"/>
    </location>
</feature>
<dbReference type="GO" id="GO:0006351">
    <property type="term" value="P:DNA-templated transcription"/>
    <property type="evidence" value="ECO:0007669"/>
    <property type="project" value="InterPro"/>
</dbReference>
<evidence type="ECO:0000313" key="9">
    <source>
        <dbReference type="Proteomes" id="UP000193920"/>
    </source>
</evidence>
<organism evidence="8 9">
    <name type="scientific">Neocallimastix californiae</name>
    <dbReference type="NCBI Taxonomy" id="1754190"/>
    <lineage>
        <taxon>Eukaryota</taxon>
        <taxon>Fungi</taxon>
        <taxon>Fungi incertae sedis</taxon>
        <taxon>Chytridiomycota</taxon>
        <taxon>Chytridiomycota incertae sedis</taxon>
        <taxon>Neocallimastigomycetes</taxon>
        <taxon>Neocallimastigales</taxon>
        <taxon>Neocallimastigaceae</taxon>
        <taxon>Neocallimastix</taxon>
    </lineage>
</organism>
<dbReference type="InterPro" id="IPR050815">
    <property type="entry name" value="TF_fung"/>
</dbReference>
<dbReference type="InterPro" id="IPR007219">
    <property type="entry name" value="XnlR_reg_dom"/>
</dbReference>
<feature type="region of interest" description="Disordered" evidence="6">
    <location>
        <begin position="1"/>
        <end position="69"/>
    </location>
</feature>
<keyword evidence="4" id="KW-0804">Transcription</keyword>
<dbReference type="STRING" id="1754190.A0A1Y2A704"/>
<evidence type="ECO:0000256" key="5">
    <source>
        <dbReference type="ARBA" id="ARBA00023242"/>
    </source>
</evidence>
<evidence type="ECO:0000259" key="7">
    <source>
        <dbReference type="Pfam" id="PF04082"/>
    </source>
</evidence>
<dbReference type="GO" id="GO:0003677">
    <property type="term" value="F:DNA binding"/>
    <property type="evidence" value="ECO:0007669"/>
    <property type="project" value="InterPro"/>
</dbReference>
<dbReference type="GO" id="GO:0000981">
    <property type="term" value="F:DNA-binding transcription factor activity, RNA polymerase II-specific"/>
    <property type="evidence" value="ECO:0007669"/>
    <property type="project" value="InterPro"/>
</dbReference>
<comment type="subcellular location">
    <subcellularLocation>
        <location evidence="1">Nucleus</location>
    </subcellularLocation>
</comment>
<evidence type="ECO:0000256" key="3">
    <source>
        <dbReference type="ARBA" id="ARBA00023015"/>
    </source>
</evidence>
<dbReference type="GO" id="GO:0008270">
    <property type="term" value="F:zinc ion binding"/>
    <property type="evidence" value="ECO:0007669"/>
    <property type="project" value="InterPro"/>
</dbReference>
<dbReference type="Pfam" id="PF04082">
    <property type="entry name" value="Fungal_trans"/>
    <property type="match status" value="1"/>
</dbReference>
<keyword evidence="3" id="KW-0805">Transcription regulation</keyword>
<protein>
    <recommendedName>
        <fullName evidence="7">Xylanolytic transcriptional activator regulatory domain-containing protein</fullName>
    </recommendedName>
</protein>
<name>A0A1Y2A704_9FUNG</name>